<accession>Q0AN97</accession>
<keyword evidence="6" id="KW-0282">Flagellum</keyword>
<dbReference type="GO" id="GO:0042597">
    <property type="term" value="C:periplasmic space"/>
    <property type="evidence" value="ECO:0007669"/>
    <property type="project" value="UniProtKB-SubCell"/>
</dbReference>
<dbReference type="AlphaFoldDB" id="Q0AN97"/>
<evidence type="ECO:0000256" key="1">
    <source>
        <dbReference type="ARBA" id="ARBA00004418"/>
    </source>
</evidence>
<evidence type="ECO:0000259" key="5">
    <source>
        <dbReference type="SMART" id="SM00858"/>
    </source>
</evidence>
<dbReference type="GO" id="GO:0044780">
    <property type="term" value="P:bacterial-type flagellum assembly"/>
    <property type="evidence" value="ECO:0007669"/>
    <property type="project" value="InterPro"/>
</dbReference>
<feature type="signal peptide" evidence="4">
    <location>
        <begin position="1"/>
        <end position="24"/>
    </location>
</feature>
<gene>
    <name evidence="6" type="ordered locus">Mmar10_1948</name>
</gene>
<dbReference type="PANTHER" id="PTHR36307">
    <property type="entry name" value="FLAGELLA BASAL BODY P-RING FORMATION PROTEIN FLGA"/>
    <property type="match status" value="1"/>
</dbReference>
<dbReference type="EMBL" id="CP000449">
    <property type="protein sequence ID" value="ABI66240.1"/>
    <property type="molecule type" value="Genomic_DNA"/>
</dbReference>
<dbReference type="HOGENOM" id="CLU_061553_1_0_5"/>
<dbReference type="OrthoDB" id="7171936at2"/>
<sequence precursor="true">MIRTSLIALACLTTAPFATSSALAAEAVVLRETIRVDSAHITLGDLFDITGAQADIVLARAPAPGSRTALDVNYVRRIALENDLDWANAGGLRRLSIERASRVVSADTLADMLEGELFASEGRVHDVQLSNTAMTLHAPLDSIGGPEIHDLSFDSRSGMLAAEIAPYHGAQPVRVTGRAYATVELPVLARPVASGQEITASDITWISHRSDRLRPDAILDPEALIGMETRRALRPNEPLRGYDLQRPLMVERGDLVVLMFEVPGIQLTVRARAMEDAADGEVARFINLQSNRTVEALVDGPGRARVGTSPAASF</sequence>
<dbReference type="STRING" id="394221.Mmar10_1948"/>
<dbReference type="KEGG" id="mmr:Mmar10_1948"/>
<keyword evidence="6" id="KW-0969">Cilium</keyword>
<protein>
    <submittedName>
        <fullName evidence="6">Flagellar protein FlgA</fullName>
    </submittedName>
</protein>
<comment type="subcellular location">
    <subcellularLocation>
        <location evidence="1">Periplasm</location>
    </subcellularLocation>
</comment>
<keyword evidence="3" id="KW-0574">Periplasm</keyword>
<dbReference type="Pfam" id="PF13144">
    <property type="entry name" value="ChapFlgA"/>
    <property type="match status" value="1"/>
</dbReference>
<evidence type="ECO:0000256" key="2">
    <source>
        <dbReference type="ARBA" id="ARBA00022729"/>
    </source>
</evidence>
<dbReference type="NCBIfam" id="TIGR03170">
    <property type="entry name" value="flgA_cterm"/>
    <property type="match status" value="1"/>
</dbReference>
<keyword evidence="6" id="KW-0966">Cell projection</keyword>
<proteinExistence type="predicted"/>
<evidence type="ECO:0000313" key="6">
    <source>
        <dbReference type="EMBL" id="ABI66240.1"/>
    </source>
</evidence>
<dbReference type="InterPro" id="IPR039246">
    <property type="entry name" value="Flagellar_FlgA"/>
</dbReference>
<dbReference type="InterPro" id="IPR013974">
    <property type="entry name" value="SAF"/>
</dbReference>
<reference evidence="6 7" key="1">
    <citation type="submission" date="2006-08" db="EMBL/GenBank/DDBJ databases">
        <title>Complete sequence of Maricaulis maris MCS10.</title>
        <authorList>
            <consortium name="US DOE Joint Genome Institute"/>
            <person name="Copeland A."/>
            <person name="Lucas S."/>
            <person name="Lapidus A."/>
            <person name="Barry K."/>
            <person name="Detter J.C."/>
            <person name="Glavina del Rio T."/>
            <person name="Hammon N."/>
            <person name="Israni S."/>
            <person name="Dalin E."/>
            <person name="Tice H."/>
            <person name="Pitluck S."/>
            <person name="Saunders E."/>
            <person name="Brettin T."/>
            <person name="Bruce D."/>
            <person name="Han C."/>
            <person name="Tapia R."/>
            <person name="Gilna P."/>
            <person name="Schmutz J."/>
            <person name="Larimer F."/>
            <person name="Land M."/>
            <person name="Hauser L."/>
            <person name="Kyrpides N."/>
            <person name="Mikhailova N."/>
            <person name="Viollier P."/>
            <person name="Stephens C."/>
            <person name="Richardson P."/>
        </authorList>
    </citation>
    <scope>NUCLEOTIDE SEQUENCE [LARGE SCALE GENOMIC DNA]</scope>
    <source>
        <strain evidence="6 7">MCS10</strain>
    </source>
</reference>
<dbReference type="CDD" id="cd11614">
    <property type="entry name" value="SAF_CpaB_FlgA_like"/>
    <property type="match status" value="1"/>
</dbReference>
<dbReference type="Gene3D" id="2.30.30.760">
    <property type="match status" value="1"/>
</dbReference>
<dbReference type="Gene3D" id="3.90.1210.10">
    <property type="entry name" value="Antifreeze-like/N-acetylneuraminic acid synthase C-terminal domain"/>
    <property type="match status" value="1"/>
</dbReference>
<dbReference type="PANTHER" id="PTHR36307:SF1">
    <property type="entry name" value="FLAGELLA BASAL BODY P-RING FORMATION PROTEIN FLGA"/>
    <property type="match status" value="1"/>
</dbReference>
<name>Q0AN97_MARMM</name>
<dbReference type="Proteomes" id="UP000001964">
    <property type="component" value="Chromosome"/>
</dbReference>
<keyword evidence="2 4" id="KW-0732">Signal</keyword>
<organism evidence="6 7">
    <name type="scientific">Maricaulis maris (strain MCS10)</name>
    <name type="common">Caulobacter maris</name>
    <dbReference type="NCBI Taxonomy" id="394221"/>
    <lineage>
        <taxon>Bacteria</taxon>
        <taxon>Pseudomonadati</taxon>
        <taxon>Pseudomonadota</taxon>
        <taxon>Alphaproteobacteria</taxon>
        <taxon>Maricaulales</taxon>
        <taxon>Maricaulaceae</taxon>
        <taxon>Maricaulis</taxon>
    </lineage>
</organism>
<keyword evidence="7" id="KW-1185">Reference proteome</keyword>
<dbReference type="eggNOG" id="COG1261">
    <property type="taxonomic scope" value="Bacteria"/>
</dbReference>
<feature type="domain" description="SAF" evidence="5">
    <location>
        <begin position="183"/>
        <end position="245"/>
    </location>
</feature>
<evidence type="ECO:0000256" key="4">
    <source>
        <dbReference type="SAM" id="SignalP"/>
    </source>
</evidence>
<evidence type="ECO:0000256" key="3">
    <source>
        <dbReference type="ARBA" id="ARBA00022764"/>
    </source>
</evidence>
<dbReference type="RefSeq" id="WP_011643885.1">
    <property type="nucleotide sequence ID" value="NC_008347.1"/>
</dbReference>
<dbReference type="InterPro" id="IPR017585">
    <property type="entry name" value="SAF_FlgA"/>
</dbReference>
<evidence type="ECO:0000313" key="7">
    <source>
        <dbReference type="Proteomes" id="UP000001964"/>
    </source>
</evidence>
<dbReference type="SMART" id="SM00858">
    <property type="entry name" value="SAF"/>
    <property type="match status" value="1"/>
</dbReference>
<feature type="chain" id="PRO_5004168188" evidence="4">
    <location>
        <begin position="25"/>
        <end position="314"/>
    </location>
</feature>